<name>A0A3P8YJ31_ESOLU</name>
<organism evidence="2 3">
    <name type="scientific">Esox lucius</name>
    <name type="common">Northern pike</name>
    <dbReference type="NCBI Taxonomy" id="8010"/>
    <lineage>
        <taxon>Eukaryota</taxon>
        <taxon>Metazoa</taxon>
        <taxon>Chordata</taxon>
        <taxon>Craniata</taxon>
        <taxon>Vertebrata</taxon>
        <taxon>Euteleostomi</taxon>
        <taxon>Actinopterygii</taxon>
        <taxon>Neopterygii</taxon>
        <taxon>Teleostei</taxon>
        <taxon>Protacanthopterygii</taxon>
        <taxon>Esociformes</taxon>
        <taxon>Esocidae</taxon>
        <taxon>Esox</taxon>
    </lineage>
</organism>
<dbReference type="Bgee" id="ENSELUG00000016355">
    <property type="expression patterns" value="Expressed in testis and 14 other cell types or tissues"/>
</dbReference>
<dbReference type="PANTHER" id="PTHR15140">
    <property type="entry name" value="TUBULIN-SPECIFIC CHAPERONE E"/>
    <property type="match status" value="1"/>
</dbReference>
<dbReference type="InterPro" id="IPR001810">
    <property type="entry name" value="F-box_dom"/>
</dbReference>
<dbReference type="Pfam" id="PF12937">
    <property type="entry name" value="F-box-like"/>
    <property type="match status" value="1"/>
</dbReference>
<dbReference type="PANTHER" id="PTHR15140:SF37">
    <property type="entry name" value="UBIQUITIN-LIKE DOMAIN-CONTAINING PROTEIN"/>
    <property type="match status" value="1"/>
</dbReference>
<dbReference type="SUPFAM" id="SSF81383">
    <property type="entry name" value="F-box domain"/>
    <property type="match status" value="1"/>
</dbReference>
<reference evidence="2" key="4">
    <citation type="submission" date="2025-09" db="UniProtKB">
        <authorList>
            <consortium name="Ensembl"/>
        </authorList>
    </citation>
    <scope>IDENTIFICATION</scope>
</reference>
<evidence type="ECO:0000313" key="2">
    <source>
        <dbReference type="Ensembl" id="ENSELUP00000016584.2"/>
    </source>
</evidence>
<accession>A0A3P8YJ31</accession>
<sequence>MMGAAQLPSEVWVHVFGFLSTADKLSIRSCCKYFKTMVDHWSLWKEYTVFLKKLCAYTAEFWTTLRLRKISSVIVQRAHLKEWKRLALSLPNLTTIAVEGCIDVKAFEILKQFQHLKRLSIRRCGYGHELADNIVHLQQVTHFSLCDMHCAPRTEIINAISKLSHLTSLFYHEGNCPIPRQTLHIMLNRLPHLKHLSLKMGTQHGSLPDDYFNLSKTIRGFQGERQDGQQTGLTSLELLDYMDPTLPEEALKCLPSLRSLSVAYRDRDMQPSRCHLKTWLRVLPQLADLNIAKGYLVSAYAHSIPDTVTSLTLRQVMMQPKDLKALGKRVPGLLHLHFDPCNYNGGSSVGEIPRHFPQLRTFKMRYYDVPDREFSNLVQLKYLERLEILDAKEPSVRLTDLVQKLQALTNYRTQIVHSQNHKDPLACHCAHY</sequence>
<reference evidence="3" key="1">
    <citation type="journal article" date="2014" name="PLoS ONE">
        <title>The genome and linkage map of the northern pike (Esox lucius): conserved synteny revealed between the salmonid sister group and the Neoteleostei.</title>
        <authorList>
            <person name="Rondeau E.B."/>
            <person name="Minkley D.R."/>
            <person name="Leong J.S."/>
            <person name="Messmer A.M."/>
            <person name="Jantzen J.R."/>
            <person name="von Schalburg K.R."/>
            <person name="Lemon C."/>
            <person name="Bird N.H."/>
            <person name="Koop B.F."/>
        </authorList>
    </citation>
    <scope>NUCLEOTIDE SEQUENCE</scope>
</reference>
<dbReference type="Gene3D" id="3.80.10.10">
    <property type="entry name" value="Ribonuclease Inhibitor"/>
    <property type="match status" value="1"/>
</dbReference>
<dbReference type="GeneID" id="105015979"/>
<dbReference type="SMART" id="SM00256">
    <property type="entry name" value="FBOX"/>
    <property type="match status" value="1"/>
</dbReference>
<evidence type="ECO:0000313" key="3">
    <source>
        <dbReference type="Proteomes" id="UP000265140"/>
    </source>
</evidence>
<dbReference type="OrthoDB" id="3219396at2759"/>
<dbReference type="InParanoid" id="A0A3P8YJ31"/>
<dbReference type="InterPro" id="IPR036047">
    <property type="entry name" value="F-box-like_dom_sf"/>
</dbReference>
<proteinExistence type="predicted"/>
<dbReference type="OMA" id="HIDPWPS"/>
<dbReference type="PROSITE" id="PS50181">
    <property type="entry name" value="FBOX"/>
    <property type="match status" value="1"/>
</dbReference>
<dbReference type="Ensembl" id="ENSELUT00000025962.3">
    <property type="protein sequence ID" value="ENSELUP00000016584.2"/>
    <property type="gene ID" value="ENSELUG00000016355.3"/>
</dbReference>
<dbReference type="RefSeq" id="XP_010877797.2">
    <property type="nucleotide sequence ID" value="XM_010879495.5"/>
</dbReference>
<protein>
    <recommendedName>
        <fullName evidence="1">F-box domain-containing protein</fullName>
    </recommendedName>
</protein>
<dbReference type="Gene3D" id="1.20.1280.50">
    <property type="match status" value="1"/>
</dbReference>
<dbReference type="SUPFAM" id="SSF52047">
    <property type="entry name" value="RNI-like"/>
    <property type="match status" value="1"/>
</dbReference>
<dbReference type="STRING" id="8010.ENSELUP00000016584"/>
<reference evidence="2" key="3">
    <citation type="submission" date="2025-08" db="UniProtKB">
        <authorList>
            <consortium name="Ensembl"/>
        </authorList>
    </citation>
    <scope>IDENTIFICATION</scope>
</reference>
<evidence type="ECO:0000259" key="1">
    <source>
        <dbReference type="PROSITE" id="PS50181"/>
    </source>
</evidence>
<dbReference type="Proteomes" id="UP000265140">
    <property type="component" value="Chromosome 15"/>
</dbReference>
<reference evidence="2" key="2">
    <citation type="submission" date="2020-02" db="EMBL/GenBank/DDBJ databases">
        <title>Esox lucius (northern pike) genome, fEsoLuc1, primary haplotype.</title>
        <authorList>
            <person name="Myers G."/>
            <person name="Karagic N."/>
            <person name="Meyer A."/>
            <person name="Pippel M."/>
            <person name="Reichard M."/>
            <person name="Winkler S."/>
            <person name="Tracey A."/>
            <person name="Sims Y."/>
            <person name="Howe K."/>
            <person name="Rhie A."/>
            <person name="Formenti G."/>
            <person name="Durbin R."/>
            <person name="Fedrigo O."/>
            <person name="Jarvis E.D."/>
        </authorList>
    </citation>
    <scope>NUCLEOTIDE SEQUENCE [LARGE SCALE GENOMIC DNA]</scope>
</reference>
<dbReference type="GeneTree" id="ENSGT00530000069038"/>
<dbReference type="AlphaFoldDB" id="A0A3P8YJ31"/>
<feature type="domain" description="F-box" evidence="1">
    <location>
        <begin position="1"/>
        <end position="47"/>
    </location>
</feature>
<dbReference type="KEGG" id="els:105015979"/>
<keyword evidence="3" id="KW-1185">Reference proteome</keyword>
<dbReference type="InterPro" id="IPR032675">
    <property type="entry name" value="LRR_dom_sf"/>
</dbReference>